<evidence type="ECO:0000256" key="2">
    <source>
        <dbReference type="HAMAP-Rule" id="MF_00048"/>
    </source>
</evidence>
<dbReference type="PANTHER" id="PTHR34039:SF1">
    <property type="entry name" value="UPF0102 PROTEIN YRAN"/>
    <property type="match status" value="1"/>
</dbReference>
<accession>A0A844AN89</accession>
<dbReference type="SUPFAM" id="SSF52980">
    <property type="entry name" value="Restriction endonuclease-like"/>
    <property type="match status" value="1"/>
</dbReference>
<dbReference type="RefSeq" id="WP_153548629.1">
    <property type="nucleotide sequence ID" value="NZ_WIXK01000007.1"/>
</dbReference>
<evidence type="ECO:0000313" key="4">
    <source>
        <dbReference type="Proteomes" id="UP000436694"/>
    </source>
</evidence>
<dbReference type="Pfam" id="PF02021">
    <property type="entry name" value="UPF0102"/>
    <property type="match status" value="1"/>
</dbReference>
<evidence type="ECO:0000256" key="1">
    <source>
        <dbReference type="ARBA" id="ARBA00006738"/>
    </source>
</evidence>
<organism evidence="3 4">
    <name type="scientific">Tritonibacter aquimaris</name>
    <dbReference type="NCBI Taxonomy" id="2663379"/>
    <lineage>
        <taxon>Bacteria</taxon>
        <taxon>Pseudomonadati</taxon>
        <taxon>Pseudomonadota</taxon>
        <taxon>Alphaproteobacteria</taxon>
        <taxon>Rhodobacterales</taxon>
        <taxon>Paracoccaceae</taxon>
        <taxon>Tritonibacter</taxon>
    </lineage>
</organism>
<dbReference type="EMBL" id="WIXK01000007">
    <property type="protein sequence ID" value="MQY43739.1"/>
    <property type="molecule type" value="Genomic_DNA"/>
</dbReference>
<dbReference type="Gene3D" id="3.40.1350.10">
    <property type="match status" value="1"/>
</dbReference>
<keyword evidence="4" id="KW-1185">Reference proteome</keyword>
<dbReference type="HAMAP" id="MF_00048">
    <property type="entry name" value="UPF0102"/>
    <property type="match status" value="1"/>
</dbReference>
<dbReference type="Proteomes" id="UP000436694">
    <property type="component" value="Unassembled WGS sequence"/>
</dbReference>
<reference evidence="3 4" key="1">
    <citation type="submission" date="2019-10" db="EMBL/GenBank/DDBJ databases">
        <title>Epibacterium sp. nov., isolated from seawater.</title>
        <authorList>
            <person name="Zhang X."/>
            <person name="Li N."/>
        </authorList>
    </citation>
    <scope>NUCLEOTIDE SEQUENCE [LARGE SCALE GENOMIC DNA]</scope>
    <source>
        <strain evidence="3 4">SM1969</strain>
    </source>
</reference>
<name>A0A844AN89_9RHOB</name>
<dbReference type="InterPro" id="IPR011335">
    <property type="entry name" value="Restrct_endonuc-II-like"/>
</dbReference>
<dbReference type="AlphaFoldDB" id="A0A844AN89"/>
<gene>
    <name evidence="3" type="ORF">GG681_13930</name>
</gene>
<dbReference type="InterPro" id="IPR011856">
    <property type="entry name" value="tRNA_endonuc-like_dom_sf"/>
</dbReference>
<comment type="caution">
    <text evidence="3">The sequence shown here is derived from an EMBL/GenBank/DDBJ whole genome shotgun (WGS) entry which is preliminary data.</text>
</comment>
<dbReference type="GO" id="GO:0003676">
    <property type="term" value="F:nucleic acid binding"/>
    <property type="evidence" value="ECO:0007669"/>
    <property type="project" value="InterPro"/>
</dbReference>
<evidence type="ECO:0000313" key="3">
    <source>
        <dbReference type="EMBL" id="MQY43739.1"/>
    </source>
</evidence>
<comment type="similarity">
    <text evidence="1 2">Belongs to the UPF0102 family.</text>
</comment>
<dbReference type="InterPro" id="IPR003509">
    <property type="entry name" value="UPF0102_YraN-like"/>
</dbReference>
<protein>
    <recommendedName>
        <fullName evidence="2">UPF0102 protein GG681_13930</fullName>
    </recommendedName>
</protein>
<proteinExistence type="inferred from homology"/>
<dbReference type="PANTHER" id="PTHR34039">
    <property type="entry name" value="UPF0102 PROTEIN YRAN"/>
    <property type="match status" value="1"/>
</dbReference>
<sequence length="124" mass="13819">MAKRASDKGARAYRAGRAAEEAVAQRYRDQGFEIIAQRWRGAGGEIDLIVCRDDQIVFVEVKQSRTHAEAAQHLNGAQQGRIYRAAEAFLARYDGNKEVLMRFDVALVDQFGVIDVLENAFGMG</sequence>